<evidence type="ECO:0000313" key="2">
    <source>
        <dbReference type="Proteomes" id="UP000266272"/>
    </source>
</evidence>
<sequence length="86" mass="10429">MRAALLQEQWNLNFGYDYRETDVVHHSFTRLLMDEDPEDTEESLVIKRPTILRFHMKQRHLCEKISMKFRWGPEASYRRLLSNSES</sequence>
<dbReference type="OrthoDB" id="5386682at2759"/>
<evidence type="ECO:0000313" key="1">
    <source>
        <dbReference type="EMBL" id="RFU72392.1"/>
    </source>
</evidence>
<name>A0A395N8E8_TRIAR</name>
<protein>
    <submittedName>
        <fullName evidence="1">Uncharacterized protein</fullName>
    </submittedName>
</protein>
<reference evidence="1 2" key="1">
    <citation type="journal article" date="2018" name="PLoS Pathog.">
        <title>Evolution of structural diversity of trichothecenes, a family of toxins produced by plant pathogenic and entomopathogenic fungi.</title>
        <authorList>
            <person name="Proctor R.H."/>
            <person name="McCormick S.P."/>
            <person name="Kim H.S."/>
            <person name="Cardoza R.E."/>
            <person name="Stanley A.M."/>
            <person name="Lindo L."/>
            <person name="Kelly A."/>
            <person name="Brown D.W."/>
            <person name="Lee T."/>
            <person name="Vaughan M.M."/>
            <person name="Alexander N.J."/>
            <person name="Busman M."/>
            <person name="Gutierrez S."/>
        </authorList>
    </citation>
    <scope>NUCLEOTIDE SEQUENCE [LARGE SCALE GENOMIC DNA]</scope>
    <source>
        <strain evidence="1 2">IBT 40837</strain>
    </source>
</reference>
<proteinExistence type="predicted"/>
<comment type="caution">
    <text evidence="1">The sequence shown here is derived from an EMBL/GenBank/DDBJ whole genome shotgun (WGS) entry which is preliminary data.</text>
</comment>
<dbReference type="Proteomes" id="UP000266272">
    <property type="component" value="Unassembled WGS sequence"/>
</dbReference>
<gene>
    <name evidence="1" type="ORF">TARUN_9874</name>
</gene>
<keyword evidence="2" id="KW-1185">Reference proteome</keyword>
<dbReference type="STRING" id="490622.A0A395N8E8"/>
<dbReference type="EMBL" id="PXOA01000866">
    <property type="protein sequence ID" value="RFU72392.1"/>
    <property type="molecule type" value="Genomic_DNA"/>
</dbReference>
<dbReference type="AlphaFoldDB" id="A0A395N8E8"/>
<organism evidence="1 2">
    <name type="scientific">Trichoderma arundinaceum</name>
    <dbReference type="NCBI Taxonomy" id="490622"/>
    <lineage>
        <taxon>Eukaryota</taxon>
        <taxon>Fungi</taxon>
        <taxon>Dikarya</taxon>
        <taxon>Ascomycota</taxon>
        <taxon>Pezizomycotina</taxon>
        <taxon>Sordariomycetes</taxon>
        <taxon>Hypocreomycetidae</taxon>
        <taxon>Hypocreales</taxon>
        <taxon>Hypocreaceae</taxon>
        <taxon>Trichoderma</taxon>
    </lineage>
</organism>
<accession>A0A395N8E8</accession>